<reference evidence="2" key="2">
    <citation type="submission" date="2017-02" db="EMBL/GenBank/DDBJ databases">
        <title>Sunflower complete genome.</title>
        <authorList>
            <person name="Langlade N."/>
            <person name="Munos S."/>
        </authorList>
    </citation>
    <scope>NUCLEOTIDE SEQUENCE [LARGE SCALE GENOMIC DNA]</scope>
    <source>
        <tissue evidence="2">Leaves</tissue>
    </source>
</reference>
<organism evidence="2 3">
    <name type="scientific">Helianthus annuus</name>
    <name type="common">Common sunflower</name>
    <dbReference type="NCBI Taxonomy" id="4232"/>
    <lineage>
        <taxon>Eukaryota</taxon>
        <taxon>Viridiplantae</taxon>
        <taxon>Streptophyta</taxon>
        <taxon>Embryophyta</taxon>
        <taxon>Tracheophyta</taxon>
        <taxon>Spermatophyta</taxon>
        <taxon>Magnoliopsida</taxon>
        <taxon>eudicotyledons</taxon>
        <taxon>Gunneridae</taxon>
        <taxon>Pentapetalae</taxon>
        <taxon>asterids</taxon>
        <taxon>campanulids</taxon>
        <taxon>Asterales</taxon>
        <taxon>Asteraceae</taxon>
        <taxon>Asteroideae</taxon>
        <taxon>Heliantheae alliance</taxon>
        <taxon>Heliantheae</taxon>
        <taxon>Helianthus</taxon>
    </lineage>
</organism>
<dbReference type="Gramene" id="mRNA:HanXRQr2_Chr03g0134381">
    <property type="protein sequence ID" value="mRNA:HanXRQr2_Chr03g0134381"/>
    <property type="gene ID" value="HanXRQr2_Chr03g0134381"/>
</dbReference>
<dbReference type="EMBL" id="MNCJ02000318">
    <property type="protein sequence ID" value="KAF5816444.1"/>
    <property type="molecule type" value="Genomic_DNA"/>
</dbReference>
<keyword evidence="3" id="KW-1185">Reference proteome</keyword>
<sequence>MKKVKLSTETKEPITVEEKQDNGLWSMTATERFSFLTYMCDLLTNNLRYACE</sequence>
<proteinExistence type="predicted"/>
<evidence type="ECO:0000313" key="2">
    <source>
        <dbReference type="EMBL" id="OTG32823.1"/>
    </source>
</evidence>
<dbReference type="Proteomes" id="UP000215914">
    <property type="component" value="Chromosome 3"/>
</dbReference>
<protein>
    <submittedName>
        <fullName evidence="2">Uncharacterized protein</fullName>
    </submittedName>
</protein>
<reference evidence="1 3" key="1">
    <citation type="journal article" date="2017" name="Nature">
        <title>The sunflower genome provides insights into oil metabolism, flowering and Asterid evolution.</title>
        <authorList>
            <person name="Badouin H."/>
            <person name="Gouzy J."/>
            <person name="Grassa C.J."/>
            <person name="Murat F."/>
            <person name="Staton S.E."/>
            <person name="Cottret L."/>
            <person name="Lelandais-Briere C."/>
            <person name="Owens G.L."/>
            <person name="Carrere S."/>
            <person name="Mayjonade B."/>
            <person name="Legrand L."/>
            <person name="Gill N."/>
            <person name="Kane N.C."/>
            <person name="Bowers J.E."/>
            <person name="Hubner S."/>
            <person name="Bellec A."/>
            <person name="Berard A."/>
            <person name="Berges H."/>
            <person name="Blanchet N."/>
            <person name="Boniface M.C."/>
            <person name="Brunel D."/>
            <person name="Catrice O."/>
            <person name="Chaidir N."/>
            <person name="Claudel C."/>
            <person name="Donnadieu C."/>
            <person name="Faraut T."/>
            <person name="Fievet G."/>
            <person name="Helmstetter N."/>
            <person name="King M."/>
            <person name="Knapp S.J."/>
            <person name="Lai Z."/>
            <person name="Le Paslier M.C."/>
            <person name="Lippi Y."/>
            <person name="Lorenzon L."/>
            <person name="Mandel J.R."/>
            <person name="Marage G."/>
            <person name="Marchand G."/>
            <person name="Marquand E."/>
            <person name="Bret-Mestries E."/>
            <person name="Morien E."/>
            <person name="Nambeesan S."/>
            <person name="Nguyen T."/>
            <person name="Pegot-Espagnet P."/>
            <person name="Pouilly N."/>
            <person name="Raftis F."/>
            <person name="Sallet E."/>
            <person name="Schiex T."/>
            <person name="Thomas J."/>
            <person name="Vandecasteele C."/>
            <person name="Vares D."/>
            <person name="Vear F."/>
            <person name="Vautrin S."/>
            <person name="Crespi M."/>
            <person name="Mangin B."/>
            <person name="Burke J.M."/>
            <person name="Salse J."/>
            <person name="Munos S."/>
            <person name="Vincourt P."/>
            <person name="Rieseberg L.H."/>
            <person name="Langlade N.B."/>
        </authorList>
    </citation>
    <scope>NUCLEOTIDE SEQUENCE [LARGE SCALE GENOMIC DNA]</scope>
    <source>
        <strain evidence="3">cv. SF193</strain>
        <tissue evidence="1">Leaves</tissue>
    </source>
</reference>
<dbReference type="AlphaFoldDB" id="A0A251VC75"/>
<dbReference type="EMBL" id="CM007892">
    <property type="protein sequence ID" value="OTG32823.1"/>
    <property type="molecule type" value="Genomic_DNA"/>
</dbReference>
<dbReference type="InParanoid" id="A0A251VC75"/>
<evidence type="ECO:0000313" key="1">
    <source>
        <dbReference type="EMBL" id="KAF5816444.1"/>
    </source>
</evidence>
<gene>
    <name evidence="2" type="ORF">HannXRQ_Chr03g0090901</name>
    <name evidence="1" type="ORF">HanXRQr2_Chr03g0134381</name>
</gene>
<reference evidence="1" key="3">
    <citation type="submission" date="2020-06" db="EMBL/GenBank/DDBJ databases">
        <title>Helianthus annuus Genome sequencing and assembly Release 2.</title>
        <authorList>
            <person name="Gouzy J."/>
            <person name="Langlade N."/>
            <person name="Munos S."/>
        </authorList>
    </citation>
    <scope>NUCLEOTIDE SEQUENCE</scope>
    <source>
        <tissue evidence="1">Leaves</tissue>
    </source>
</reference>
<accession>A0A251VC75</accession>
<name>A0A251VC75_HELAN</name>
<evidence type="ECO:0000313" key="3">
    <source>
        <dbReference type="Proteomes" id="UP000215914"/>
    </source>
</evidence>